<evidence type="ECO:0000259" key="2">
    <source>
        <dbReference type="Pfam" id="PF03184"/>
    </source>
</evidence>
<dbReference type="Pfam" id="PF03184">
    <property type="entry name" value="DDE_1"/>
    <property type="match status" value="1"/>
</dbReference>
<keyword evidence="4" id="KW-1185">Reference proteome</keyword>
<dbReference type="GO" id="GO:0005634">
    <property type="term" value="C:nucleus"/>
    <property type="evidence" value="ECO:0007669"/>
    <property type="project" value="TreeGrafter"/>
</dbReference>
<dbReference type="OrthoDB" id="4357141at2759"/>
<evidence type="ECO:0000256" key="1">
    <source>
        <dbReference type="SAM" id="MobiDB-lite"/>
    </source>
</evidence>
<dbReference type="EMBL" id="KV454302">
    <property type="protein sequence ID" value="ODQ69681.1"/>
    <property type="molecule type" value="Genomic_DNA"/>
</dbReference>
<reference evidence="3 4" key="1">
    <citation type="journal article" date="2016" name="Proc. Natl. Acad. Sci. U.S.A.">
        <title>Comparative genomics of biotechnologically important yeasts.</title>
        <authorList>
            <person name="Riley R."/>
            <person name="Haridas S."/>
            <person name="Wolfe K.H."/>
            <person name="Lopes M.R."/>
            <person name="Hittinger C.T."/>
            <person name="Goeker M."/>
            <person name="Salamov A.A."/>
            <person name="Wisecaver J.H."/>
            <person name="Long T.M."/>
            <person name="Calvey C.H."/>
            <person name="Aerts A.L."/>
            <person name="Barry K.W."/>
            <person name="Choi C."/>
            <person name="Clum A."/>
            <person name="Coughlan A.Y."/>
            <person name="Deshpande S."/>
            <person name="Douglass A.P."/>
            <person name="Hanson S.J."/>
            <person name="Klenk H.-P."/>
            <person name="LaButti K.M."/>
            <person name="Lapidus A."/>
            <person name="Lindquist E.A."/>
            <person name="Lipzen A.M."/>
            <person name="Meier-Kolthoff J.P."/>
            <person name="Ohm R.A."/>
            <person name="Otillar R.P."/>
            <person name="Pangilinan J.L."/>
            <person name="Peng Y."/>
            <person name="Rokas A."/>
            <person name="Rosa C.A."/>
            <person name="Scheuner C."/>
            <person name="Sibirny A.A."/>
            <person name="Slot J.C."/>
            <person name="Stielow J.B."/>
            <person name="Sun H."/>
            <person name="Kurtzman C.P."/>
            <person name="Blackwell M."/>
            <person name="Grigoriev I.V."/>
            <person name="Jeffries T.W."/>
        </authorList>
    </citation>
    <scope>NUCLEOTIDE SEQUENCE [LARGE SCALE GENOMIC DNA]</scope>
    <source>
        <strain evidence="3 4">NRRL Y-11557</strain>
    </source>
</reference>
<feature type="compositionally biased region" description="Polar residues" evidence="1">
    <location>
        <begin position="251"/>
        <end position="264"/>
    </location>
</feature>
<feature type="compositionally biased region" description="Polar residues" evidence="1">
    <location>
        <begin position="273"/>
        <end position="283"/>
    </location>
</feature>
<dbReference type="InterPro" id="IPR050863">
    <property type="entry name" value="CenT-Element_Derived"/>
</dbReference>
<dbReference type="InterPro" id="IPR004875">
    <property type="entry name" value="DDE_SF_endonuclease_dom"/>
</dbReference>
<protein>
    <recommendedName>
        <fullName evidence="2">DDE-1 domain-containing protein</fullName>
    </recommendedName>
</protein>
<feature type="domain" description="DDE-1" evidence="2">
    <location>
        <begin position="85"/>
        <end position="221"/>
    </location>
</feature>
<dbReference type="Proteomes" id="UP000094385">
    <property type="component" value="Unassembled WGS sequence"/>
</dbReference>
<evidence type="ECO:0000313" key="3">
    <source>
        <dbReference type="EMBL" id="ODQ69681.1"/>
    </source>
</evidence>
<dbReference type="STRING" id="675824.A0A1E3PWA1"/>
<gene>
    <name evidence="3" type="ORF">LIPSTDRAFT_6356</name>
</gene>
<accession>A0A1E3PWA1</accession>
<name>A0A1E3PWA1_LIPST</name>
<sequence length="283" mass="31584">MDLSLLEPVATSKDGDYSSIGLCKKSSGHVRGLISGLDEPHNFYNMDETGYGIGTSQSNKVTIDTFQGTRQEWMTAIDCISEDNLLGIPPDWRFSASKSGWTFDSHGMAWLSQVFEPESRERAGPRSRLLIADAHSSHRTAQFVPYCMENNIDLMFLSPHCSHVLKPLVISVFGPLRTALGREPDSVIRAGIDRILHYEWVQIYKRGRDKAIATQNIKSAWRGAGLIPYNPQKVVRHLPESPPATPKVPQTPHNQGDLSNSLLKSSRPDGTELENQLQSYDRP</sequence>
<dbReference type="PANTHER" id="PTHR19303">
    <property type="entry name" value="TRANSPOSON"/>
    <property type="match status" value="1"/>
</dbReference>
<dbReference type="PANTHER" id="PTHR19303:SF74">
    <property type="entry name" value="POGO TRANSPOSABLE ELEMENT WITH KRAB DOMAIN"/>
    <property type="match status" value="1"/>
</dbReference>
<evidence type="ECO:0000313" key="4">
    <source>
        <dbReference type="Proteomes" id="UP000094385"/>
    </source>
</evidence>
<organism evidence="3 4">
    <name type="scientific">Lipomyces starkeyi NRRL Y-11557</name>
    <dbReference type="NCBI Taxonomy" id="675824"/>
    <lineage>
        <taxon>Eukaryota</taxon>
        <taxon>Fungi</taxon>
        <taxon>Dikarya</taxon>
        <taxon>Ascomycota</taxon>
        <taxon>Saccharomycotina</taxon>
        <taxon>Lipomycetes</taxon>
        <taxon>Lipomycetales</taxon>
        <taxon>Lipomycetaceae</taxon>
        <taxon>Lipomyces</taxon>
    </lineage>
</organism>
<dbReference type="AlphaFoldDB" id="A0A1E3PWA1"/>
<proteinExistence type="predicted"/>
<feature type="region of interest" description="Disordered" evidence="1">
    <location>
        <begin position="237"/>
        <end position="283"/>
    </location>
</feature>
<dbReference type="GO" id="GO:0003677">
    <property type="term" value="F:DNA binding"/>
    <property type="evidence" value="ECO:0007669"/>
    <property type="project" value="TreeGrafter"/>
</dbReference>